<name>A0A8S3I8F0_9BILA</name>
<dbReference type="Proteomes" id="UP000681720">
    <property type="component" value="Unassembled WGS sequence"/>
</dbReference>
<evidence type="ECO:0000313" key="4">
    <source>
        <dbReference type="Proteomes" id="UP000681720"/>
    </source>
</evidence>
<accession>A0A8S3I8F0</accession>
<dbReference type="Proteomes" id="UP000676336">
    <property type="component" value="Unassembled WGS sequence"/>
</dbReference>
<dbReference type="EMBL" id="CAJOBH010239972">
    <property type="protein sequence ID" value="CAF5105768.1"/>
    <property type="molecule type" value="Genomic_DNA"/>
</dbReference>
<organism evidence="3 4">
    <name type="scientific">Rotaria magnacalcarata</name>
    <dbReference type="NCBI Taxonomy" id="392030"/>
    <lineage>
        <taxon>Eukaryota</taxon>
        <taxon>Metazoa</taxon>
        <taxon>Spiralia</taxon>
        <taxon>Gnathifera</taxon>
        <taxon>Rotifera</taxon>
        <taxon>Eurotatoria</taxon>
        <taxon>Bdelloidea</taxon>
        <taxon>Philodinida</taxon>
        <taxon>Philodinidae</taxon>
        <taxon>Rotaria</taxon>
    </lineage>
</organism>
<evidence type="ECO:0000313" key="3">
    <source>
        <dbReference type="EMBL" id="CAF5193627.1"/>
    </source>
</evidence>
<comment type="caution">
    <text evidence="3">The sequence shown here is derived from an EMBL/GenBank/DDBJ whole genome shotgun (WGS) entry which is preliminary data.</text>
</comment>
<dbReference type="EMBL" id="CAJOBJ010339740">
    <property type="protein sequence ID" value="CAF5193627.1"/>
    <property type="molecule type" value="Genomic_DNA"/>
</dbReference>
<feature type="non-terminal residue" evidence="3">
    <location>
        <position position="90"/>
    </location>
</feature>
<dbReference type="AlphaFoldDB" id="A0A8S3I8F0"/>
<evidence type="ECO:0000313" key="2">
    <source>
        <dbReference type="EMBL" id="CAF5191928.1"/>
    </source>
</evidence>
<dbReference type="EMBL" id="CAJOBI010325951">
    <property type="protein sequence ID" value="CAF5191928.1"/>
    <property type="molecule type" value="Genomic_DNA"/>
</dbReference>
<reference evidence="3" key="1">
    <citation type="submission" date="2021-02" db="EMBL/GenBank/DDBJ databases">
        <authorList>
            <person name="Nowell W R."/>
        </authorList>
    </citation>
    <scope>NUCLEOTIDE SEQUENCE</scope>
</reference>
<dbReference type="Proteomes" id="UP000681967">
    <property type="component" value="Unassembled WGS sequence"/>
</dbReference>
<sequence length="90" mass="10744">MIFHPLYEQNIFQPFYITSSTIPIDYDLVHDHCSSPEFEHLRSCLACANKSNSIIDIYEWQYDKDKQIHIYRQCTHLQLDISIDQFVFTA</sequence>
<gene>
    <name evidence="1" type="ORF">BYL167_LOCUS64963</name>
    <name evidence="3" type="ORF">GIL414_LOCUS73942</name>
    <name evidence="2" type="ORF">SMN809_LOCUS72555</name>
</gene>
<evidence type="ECO:0000313" key="1">
    <source>
        <dbReference type="EMBL" id="CAF5105768.1"/>
    </source>
</evidence>
<proteinExistence type="predicted"/>
<protein>
    <submittedName>
        <fullName evidence="3">Uncharacterized protein</fullName>
    </submittedName>
</protein>